<dbReference type="AlphaFoldDB" id="A0AAN8I7E2"/>
<feature type="region of interest" description="Disordered" evidence="9">
    <location>
        <begin position="59"/>
        <end position="95"/>
    </location>
</feature>
<feature type="compositionally biased region" description="Basic and acidic residues" evidence="9">
    <location>
        <begin position="8"/>
        <end position="18"/>
    </location>
</feature>
<keyword evidence="5 8" id="KW-0560">Oxidoreductase</keyword>
<comment type="subcellular location">
    <subcellularLocation>
        <location evidence="2">Mitochondrion intermembrane space</location>
    </subcellularLocation>
</comment>
<evidence type="ECO:0000256" key="1">
    <source>
        <dbReference type="ARBA" id="ARBA00001974"/>
    </source>
</evidence>
<dbReference type="SUPFAM" id="SSF69000">
    <property type="entry name" value="FAD-dependent thiol oxidase"/>
    <property type="match status" value="1"/>
</dbReference>
<comment type="caution">
    <text evidence="11">The sequence shown here is derived from an EMBL/GenBank/DDBJ whole genome shotgun (WGS) entry which is preliminary data.</text>
</comment>
<keyword evidence="3 8" id="KW-0285">Flavoprotein</keyword>
<dbReference type="PROSITE" id="PS51324">
    <property type="entry name" value="ERV_ALR"/>
    <property type="match status" value="1"/>
</dbReference>
<gene>
    <name evidence="11" type="primary">ERV1</name>
    <name evidence="11" type="ORF">OHC33_001287</name>
</gene>
<dbReference type="InterPro" id="IPR017905">
    <property type="entry name" value="ERV/ALR_sulphydryl_oxidase"/>
</dbReference>
<evidence type="ECO:0000256" key="6">
    <source>
        <dbReference type="ARBA" id="ARBA00023128"/>
    </source>
</evidence>
<evidence type="ECO:0000256" key="8">
    <source>
        <dbReference type="RuleBase" id="RU371123"/>
    </source>
</evidence>
<name>A0AAN8I7E2_9EURO</name>
<protein>
    <recommendedName>
        <fullName evidence="8">Sulfhydryl oxidase</fullName>
        <ecNumber evidence="8">1.8.3.2</ecNumber>
    </recommendedName>
</protein>
<dbReference type="InterPro" id="IPR036774">
    <property type="entry name" value="ERV/ALR_sulphydryl_oxid_sf"/>
</dbReference>
<comment type="catalytic activity">
    <reaction evidence="8">
        <text>2 R'C(R)SH + O2 = R'C(R)S-S(R)CR' + H2O2</text>
        <dbReference type="Rhea" id="RHEA:17357"/>
        <dbReference type="ChEBI" id="CHEBI:15379"/>
        <dbReference type="ChEBI" id="CHEBI:16240"/>
        <dbReference type="ChEBI" id="CHEBI:16520"/>
        <dbReference type="ChEBI" id="CHEBI:17412"/>
        <dbReference type="EC" id="1.8.3.2"/>
    </reaction>
</comment>
<sequence>MPGLLEEQSDRKDEDTRKSPFPHAGATTSNAPLPKGVVLDKDGKPCKTCTSSAAWMSMMKSSTKPSTSSSSPASQSIPSTTTAPSPPDCPPDVEELGRASWTLLHTMTANYPDSPPPAHQAKTKSFLHLFSQLYPCWVCAEDFQSWMKEPENDPEASGALKTQEGFGRWMCAAHNAVNGKLGKREFDCNLWRERWKDGWRDGRCD</sequence>
<dbReference type="Pfam" id="PF04777">
    <property type="entry name" value="Evr1_Alr"/>
    <property type="match status" value="1"/>
</dbReference>
<proteinExistence type="predicted"/>
<dbReference type="PANTHER" id="PTHR12645:SF0">
    <property type="entry name" value="FAD-LINKED SULFHYDRYL OXIDASE ALR"/>
    <property type="match status" value="1"/>
</dbReference>
<accession>A0AAN8I7E2</accession>
<feature type="domain" description="ERV/ALR sulfhydryl oxidase" evidence="10">
    <location>
        <begin position="89"/>
        <end position="195"/>
    </location>
</feature>
<feature type="compositionally biased region" description="Low complexity" evidence="9">
    <location>
        <begin position="59"/>
        <end position="83"/>
    </location>
</feature>
<evidence type="ECO:0000313" key="12">
    <source>
        <dbReference type="Proteomes" id="UP001316803"/>
    </source>
</evidence>
<dbReference type="Proteomes" id="UP001316803">
    <property type="component" value="Unassembled WGS sequence"/>
</dbReference>
<dbReference type="GO" id="GO:0016971">
    <property type="term" value="F:flavin-dependent sulfhydryl oxidase activity"/>
    <property type="evidence" value="ECO:0007669"/>
    <property type="project" value="InterPro"/>
</dbReference>
<dbReference type="GO" id="GO:0005758">
    <property type="term" value="C:mitochondrial intermembrane space"/>
    <property type="evidence" value="ECO:0007669"/>
    <property type="project" value="UniProtKB-SubCell"/>
</dbReference>
<keyword evidence="7" id="KW-1015">Disulfide bond</keyword>
<evidence type="ECO:0000256" key="4">
    <source>
        <dbReference type="ARBA" id="ARBA00022827"/>
    </source>
</evidence>
<keyword evidence="12" id="KW-1185">Reference proteome</keyword>
<evidence type="ECO:0000313" key="11">
    <source>
        <dbReference type="EMBL" id="KAK5958097.1"/>
    </source>
</evidence>
<dbReference type="Gene3D" id="1.20.120.310">
    <property type="entry name" value="ERV/ALR sulfhydryl oxidase domain"/>
    <property type="match status" value="1"/>
</dbReference>
<dbReference type="InterPro" id="IPR039799">
    <property type="entry name" value="ALR/ERV"/>
</dbReference>
<dbReference type="FunFam" id="1.20.120.310:FF:000003">
    <property type="entry name" value="Sulfhydryl oxidase"/>
    <property type="match status" value="1"/>
</dbReference>
<dbReference type="GO" id="GO:0050660">
    <property type="term" value="F:flavin adenine dinucleotide binding"/>
    <property type="evidence" value="ECO:0007669"/>
    <property type="project" value="TreeGrafter"/>
</dbReference>
<keyword evidence="6" id="KW-0496">Mitochondrion</keyword>
<keyword evidence="4 8" id="KW-0274">FAD</keyword>
<feature type="region of interest" description="Disordered" evidence="9">
    <location>
        <begin position="1"/>
        <end position="45"/>
    </location>
</feature>
<evidence type="ECO:0000256" key="2">
    <source>
        <dbReference type="ARBA" id="ARBA00004569"/>
    </source>
</evidence>
<evidence type="ECO:0000256" key="5">
    <source>
        <dbReference type="ARBA" id="ARBA00023002"/>
    </source>
</evidence>
<reference evidence="11 12" key="1">
    <citation type="submission" date="2022-12" db="EMBL/GenBank/DDBJ databases">
        <title>Genomic features and morphological characterization of a novel Knufia sp. strain isolated from spacecraft assembly facility.</title>
        <authorList>
            <person name="Teixeira M."/>
            <person name="Chander A.M."/>
            <person name="Stajich J.E."/>
            <person name="Venkateswaran K."/>
        </authorList>
    </citation>
    <scope>NUCLEOTIDE SEQUENCE [LARGE SCALE GENOMIC DNA]</scope>
    <source>
        <strain evidence="11 12">FJI-L2-BK-P2</strain>
    </source>
</reference>
<dbReference type="EC" id="1.8.3.2" evidence="8"/>
<evidence type="ECO:0000256" key="7">
    <source>
        <dbReference type="ARBA" id="ARBA00023157"/>
    </source>
</evidence>
<evidence type="ECO:0000256" key="3">
    <source>
        <dbReference type="ARBA" id="ARBA00022630"/>
    </source>
</evidence>
<organism evidence="11 12">
    <name type="scientific">Knufia fluminis</name>
    <dbReference type="NCBI Taxonomy" id="191047"/>
    <lineage>
        <taxon>Eukaryota</taxon>
        <taxon>Fungi</taxon>
        <taxon>Dikarya</taxon>
        <taxon>Ascomycota</taxon>
        <taxon>Pezizomycotina</taxon>
        <taxon>Eurotiomycetes</taxon>
        <taxon>Chaetothyriomycetidae</taxon>
        <taxon>Chaetothyriales</taxon>
        <taxon>Trichomeriaceae</taxon>
        <taxon>Knufia</taxon>
    </lineage>
</organism>
<evidence type="ECO:0000256" key="9">
    <source>
        <dbReference type="SAM" id="MobiDB-lite"/>
    </source>
</evidence>
<dbReference type="EMBL" id="JAKLMC020000002">
    <property type="protein sequence ID" value="KAK5958097.1"/>
    <property type="molecule type" value="Genomic_DNA"/>
</dbReference>
<comment type="cofactor">
    <cofactor evidence="1 8">
        <name>FAD</name>
        <dbReference type="ChEBI" id="CHEBI:57692"/>
    </cofactor>
</comment>
<dbReference type="PANTHER" id="PTHR12645">
    <property type="entry name" value="ALR/ERV"/>
    <property type="match status" value="1"/>
</dbReference>
<evidence type="ECO:0000259" key="10">
    <source>
        <dbReference type="PROSITE" id="PS51324"/>
    </source>
</evidence>